<dbReference type="PRINTS" id="PR00080">
    <property type="entry name" value="SDRFAMILY"/>
</dbReference>
<evidence type="ECO:0000256" key="1">
    <source>
        <dbReference type="ARBA" id="ARBA00006484"/>
    </source>
</evidence>
<dbReference type="PROSITE" id="PS00061">
    <property type="entry name" value="ADH_SHORT"/>
    <property type="match status" value="1"/>
</dbReference>
<organism evidence="3 4">
    <name type="scientific">Mesorhizobium plurifarium</name>
    <dbReference type="NCBI Taxonomy" id="69974"/>
    <lineage>
        <taxon>Bacteria</taxon>
        <taxon>Pseudomonadati</taxon>
        <taxon>Pseudomonadota</taxon>
        <taxon>Alphaproteobacteria</taxon>
        <taxon>Hyphomicrobiales</taxon>
        <taxon>Phyllobacteriaceae</taxon>
        <taxon>Mesorhizobium</taxon>
    </lineage>
</organism>
<dbReference type="GO" id="GO:0006633">
    <property type="term" value="P:fatty acid biosynthetic process"/>
    <property type="evidence" value="ECO:0007669"/>
    <property type="project" value="TreeGrafter"/>
</dbReference>
<dbReference type="GO" id="GO:0048038">
    <property type="term" value="F:quinone binding"/>
    <property type="evidence" value="ECO:0007669"/>
    <property type="project" value="TreeGrafter"/>
</dbReference>
<evidence type="ECO:0000313" key="4">
    <source>
        <dbReference type="Proteomes" id="UP000046373"/>
    </source>
</evidence>
<dbReference type="PANTHER" id="PTHR42760">
    <property type="entry name" value="SHORT-CHAIN DEHYDROGENASES/REDUCTASES FAMILY MEMBER"/>
    <property type="match status" value="1"/>
</dbReference>
<dbReference type="InterPro" id="IPR020904">
    <property type="entry name" value="Sc_DH/Rdtase_CS"/>
</dbReference>
<evidence type="ECO:0000256" key="2">
    <source>
        <dbReference type="ARBA" id="ARBA00023002"/>
    </source>
</evidence>
<proteinExistence type="inferred from homology"/>
<reference evidence="3 4" key="1">
    <citation type="submission" date="2014-08" db="EMBL/GenBank/DDBJ databases">
        <authorList>
            <person name="Moulin Lionel"/>
        </authorList>
    </citation>
    <scope>NUCLEOTIDE SEQUENCE [LARGE SCALE GENOMIC DNA]</scope>
</reference>
<evidence type="ECO:0000313" key="3">
    <source>
        <dbReference type="EMBL" id="CDX26783.1"/>
    </source>
</evidence>
<dbReference type="PRINTS" id="PR00081">
    <property type="entry name" value="GDHRDH"/>
</dbReference>
<dbReference type="SUPFAM" id="SSF51735">
    <property type="entry name" value="NAD(P)-binding Rossmann-fold domains"/>
    <property type="match status" value="1"/>
</dbReference>
<dbReference type="EMBL" id="CCNB01000004">
    <property type="protein sequence ID" value="CDX26783.1"/>
    <property type="molecule type" value="Genomic_DNA"/>
</dbReference>
<sequence>MVAALHGRRALVTGAASGIGRATALALREAGATVIGLDLIGSERDLPILTCDLAREGDIVGAAAEGARRLGGCDILVNNAGILQEAPLGRISTEHVDRMFAVNVRGAILMTREMLPHLADGGRIINIASELAYLGRAEASVYCATKAALLGLTRSWARELAPRILVNAVAPGPTDTPLLGFDVLSENQQAQETMHPLRRIGRPEEIASAVVFLAGPGSTFFTGQCLGANGGAAML</sequence>
<dbReference type="AlphaFoldDB" id="A0A090EF89"/>
<gene>
    <name evidence="3" type="ORF">MPLDJ20_120176</name>
</gene>
<dbReference type="PANTHER" id="PTHR42760:SF133">
    <property type="entry name" value="3-OXOACYL-[ACYL-CARRIER-PROTEIN] REDUCTASE"/>
    <property type="match status" value="1"/>
</dbReference>
<accession>A0A090EF89</accession>
<dbReference type="Gene3D" id="3.40.50.720">
    <property type="entry name" value="NAD(P)-binding Rossmann-like Domain"/>
    <property type="match status" value="1"/>
</dbReference>
<dbReference type="InterPro" id="IPR002347">
    <property type="entry name" value="SDR_fam"/>
</dbReference>
<dbReference type="GO" id="GO:0016616">
    <property type="term" value="F:oxidoreductase activity, acting on the CH-OH group of donors, NAD or NADP as acceptor"/>
    <property type="evidence" value="ECO:0007669"/>
    <property type="project" value="TreeGrafter"/>
</dbReference>
<dbReference type="Proteomes" id="UP000046373">
    <property type="component" value="Unassembled WGS sequence"/>
</dbReference>
<comment type="similarity">
    <text evidence="1">Belongs to the short-chain dehydrogenases/reductases (SDR) family.</text>
</comment>
<dbReference type="InterPro" id="IPR036291">
    <property type="entry name" value="NAD(P)-bd_dom_sf"/>
</dbReference>
<name>A0A090EF89_MESPL</name>
<dbReference type="GeneID" id="31888260"/>
<keyword evidence="2" id="KW-0560">Oxidoreductase</keyword>
<protein>
    <submittedName>
        <fullName evidence="3">3-oxoacyl-(Acyl-carrier-protein) reductase</fullName>
    </submittedName>
</protein>
<dbReference type="Pfam" id="PF13561">
    <property type="entry name" value="adh_short_C2"/>
    <property type="match status" value="1"/>
</dbReference>
<dbReference type="CDD" id="cd05233">
    <property type="entry name" value="SDR_c"/>
    <property type="match status" value="1"/>
</dbReference>
<dbReference type="FunFam" id="3.40.50.720:FF:000084">
    <property type="entry name" value="Short-chain dehydrogenase reductase"/>
    <property type="match status" value="1"/>
</dbReference>